<dbReference type="InterPro" id="IPR023214">
    <property type="entry name" value="HAD_sf"/>
</dbReference>
<dbReference type="SFLD" id="SFLDG01129">
    <property type="entry name" value="C1.5:_HAD__Beta-PGM__Phosphata"/>
    <property type="match status" value="1"/>
</dbReference>
<dbReference type="InterPro" id="IPR023198">
    <property type="entry name" value="PGP-like_dom2"/>
</dbReference>
<name>A0A7K1J6Q7_9BIFI</name>
<protein>
    <submittedName>
        <fullName evidence="2">Haloacid dehalogenase</fullName>
    </submittedName>
</protein>
<accession>A0A7K1J6Q7</accession>
<dbReference type="SUPFAM" id="SSF56784">
    <property type="entry name" value="HAD-like"/>
    <property type="match status" value="1"/>
</dbReference>
<gene>
    <name evidence="2" type="ORF">GSD1FS_1632</name>
</gene>
<dbReference type="InterPro" id="IPR006439">
    <property type="entry name" value="HAD-SF_hydro_IA"/>
</dbReference>
<evidence type="ECO:0000313" key="3">
    <source>
        <dbReference type="Proteomes" id="UP000487882"/>
    </source>
</evidence>
<keyword evidence="3" id="KW-1185">Reference proteome</keyword>
<dbReference type="EMBL" id="WNLP01000009">
    <property type="protein sequence ID" value="MUH60267.1"/>
    <property type="molecule type" value="Genomic_DNA"/>
</dbReference>
<dbReference type="Gene3D" id="1.10.150.240">
    <property type="entry name" value="Putative phosphatase, domain 2"/>
    <property type="match status" value="1"/>
</dbReference>
<reference evidence="2 3" key="1">
    <citation type="submission" date="2019-09" db="EMBL/GenBank/DDBJ databases">
        <title>Bifidobacterium canis sp. nov., isolated from the digestive tract of German Shepherd dog puppy.</title>
        <authorList>
            <person name="Bunesova V."/>
        </authorList>
    </citation>
    <scope>NUCLEOTIDE SEQUENCE [LARGE SCALE GENOMIC DNA]</scope>
    <source>
        <strain evidence="2 3">GSD1FS</strain>
    </source>
</reference>
<dbReference type="AlphaFoldDB" id="A0A7K1J6Q7"/>
<dbReference type="InterPro" id="IPR036412">
    <property type="entry name" value="HAD-like_sf"/>
</dbReference>
<feature type="region of interest" description="Disordered" evidence="1">
    <location>
        <begin position="1"/>
        <end position="20"/>
    </location>
</feature>
<dbReference type="Pfam" id="PF00702">
    <property type="entry name" value="Hydrolase"/>
    <property type="match status" value="1"/>
</dbReference>
<evidence type="ECO:0000313" key="2">
    <source>
        <dbReference type="EMBL" id="MUH60267.1"/>
    </source>
</evidence>
<sequence length="256" mass="28242">MRVRESSRYAGTGNNEPQIVTSTSARKRWQMRNDEGLLAVFWDMDGTLIDSEPYWHESELVIARDNGGYWDMDLAWKGSGRPVPQIAREMIELGCTLSADEIGKQMIEFVAAKEREHMPWIAGVERVLADLRDAGVPNVLVTTSPREMAENLIAQAPANSFATYVCGDDDTEKKPSPAPYLLAAERAGIPRDRIRQCIAFEDSPSGLASAYASGMLTLAQTICRKGGESIDPKYRTVHGYDGVTAESLNALLTQTK</sequence>
<evidence type="ECO:0000256" key="1">
    <source>
        <dbReference type="SAM" id="MobiDB-lite"/>
    </source>
</evidence>
<dbReference type="NCBIfam" id="TIGR01509">
    <property type="entry name" value="HAD-SF-IA-v3"/>
    <property type="match status" value="1"/>
</dbReference>
<dbReference type="CDD" id="cd07505">
    <property type="entry name" value="HAD_BPGM-like"/>
    <property type="match status" value="1"/>
</dbReference>
<dbReference type="SFLD" id="SFLDS00003">
    <property type="entry name" value="Haloacid_Dehalogenase"/>
    <property type="match status" value="1"/>
</dbReference>
<organism evidence="2 3">
    <name type="scientific">Bifidobacterium canis</name>
    <dbReference type="NCBI Taxonomy" id="2610880"/>
    <lineage>
        <taxon>Bacteria</taxon>
        <taxon>Bacillati</taxon>
        <taxon>Actinomycetota</taxon>
        <taxon>Actinomycetes</taxon>
        <taxon>Bifidobacteriales</taxon>
        <taxon>Bifidobacteriaceae</taxon>
        <taxon>Bifidobacterium</taxon>
    </lineage>
</organism>
<dbReference type="PANTHER" id="PTHR18901:SF38">
    <property type="entry name" value="PSEUDOURIDINE-5'-PHOSPHATASE"/>
    <property type="match status" value="1"/>
</dbReference>
<dbReference type="Gene3D" id="3.40.50.1000">
    <property type="entry name" value="HAD superfamily/HAD-like"/>
    <property type="match status" value="1"/>
</dbReference>
<comment type="caution">
    <text evidence="2">The sequence shown here is derived from an EMBL/GenBank/DDBJ whole genome shotgun (WGS) entry which is preliminary data.</text>
</comment>
<proteinExistence type="predicted"/>
<dbReference type="Proteomes" id="UP000487882">
    <property type="component" value="Unassembled WGS sequence"/>
</dbReference>
<dbReference type="PANTHER" id="PTHR18901">
    <property type="entry name" value="2-DEOXYGLUCOSE-6-PHOSPHATE PHOSPHATASE 2"/>
    <property type="match status" value="1"/>
</dbReference>